<sequence>MFEDHGQLESTGLDPDARILHVVTTTRGVIGEVAVDAIRGHLAAGRQVAVAARASVISRLDLPEFPALVIIPIDARDRVTSADPGSSLTLHQHYRHVDVVHAHGLHAAALAGAAQTGLPARMRPALVATVGRFHSSNVVDAASAKIVERTAAVVLGTTAPTVSHFTDGVPVTERAQLRRPDVVQRLAPTVGRAQVRENLGLQPGSFLVATPMRLVDGDDLTTYLEAAVTMFDHRPDRRVVFALTGAGRERSTIENAFTRTHPIVLADEGSVADVLAAADVVVGSKSMTGVDVEGLMQLGRATVILGDARTARPWGDSAARVDADDTPGLLAAITALVDSPEVRTSAAFAARRRVDDVDPAALIADDLLDVYAEALVHRR</sequence>
<dbReference type="SUPFAM" id="SSF53756">
    <property type="entry name" value="UDP-Glycosyltransferase/glycogen phosphorylase"/>
    <property type="match status" value="1"/>
</dbReference>
<protein>
    <submittedName>
        <fullName evidence="1">Glycosyltransferase</fullName>
    </submittedName>
</protein>
<gene>
    <name evidence="1" type="ORF">FM105_07975</name>
</gene>
<dbReference type="AlphaFoldDB" id="A0A1X6XH90"/>
<dbReference type="EMBL" id="FWFF01000013">
    <property type="protein sequence ID" value="SLM97907.1"/>
    <property type="molecule type" value="Genomic_DNA"/>
</dbReference>
<evidence type="ECO:0000313" key="1">
    <source>
        <dbReference type="EMBL" id="SLM97907.1"/>
    </source>
</evidence>
<keyword evidence="1" id="KW-0808">Transferase</keyword>
<evidence type="ECO:0000313" key="2">
    <source>
        <dbReference type="Proteomes" id="UP000196581"/>
    </source>
</evidence>
<dbReference type="RefSeq" id="WP_087007016.1">
    <property type="nucleotide sequence ID" value="NZ_FWFF01000013.1"/>
</dbReference>
<dbReference type="Gene3D" id="3.40.50.2000">
    <property type="entry name" value="Glycogen Phosphorylase B"/>
    <property type="match status" value="1"/>
</dbReference>
<proteinExistence type="predicted"/>
<accession>A0A1X6XH90</accession>
<organism evidence="1 2">
    <name type="scientific">Brevibacterium yomogidense</name>
    <dbReference type="NCBI Taxonomy" id="946573"/>
    <lineage>
        <taxon>Bacteria</taxon>
        <taxon>Bacillati</taxon>
        <taxon>Actinomycetota</taxon>
        <taxon>Actinomycetes</taxon>
        <taxon>Micrococcales</taxon>
        <taxon>Brevibacteriaceae</taxon>
        <taxon>Brevibacterium</taxon>
    </lineage>
</organism>
<name>A0A1X6XH90_9MICO</name>
<dbReference type="GO" id="GO:0016740">
    <property type="term" value="F:transferase activity"/>
    <property type="evidence" value="ECO:0007669"/>
    <property type="project" value="UniProtKB-KW"/>
</dbReference>
<dbReference type="Proteomes" id="UP000196581">
    <property type="component" value="Unassembled WGS sequence"/>
</dbReference>
<reference evidence="2" key="1">
    <citation type="submission" date="2017-02" db="EMBL/GenBank/DDBJ databases">
        <authorList>
            <person name="Dridi B."/>
        </authorList>
    </citation>
    <scope>NUCLEOTIDE SEQUENCE [LARGE SCALE GENOMIC DNA]</scope>
    <source>
        <strain evidence="2">B Co 03.10</strain>
    </source>
</reference>
<keyword evidence="2" id="KW-1185">Reference proteome</keyword>